<dbReference type="InterPro" id="IPR043592">
    <property type="entry name" value="FMNL_animal"/>
</dbReference>
<dbReference type="SUPFAM" id="SSF48371">
    <property type="entry name" value="ARM repeat"/>
    <property type="match status" value="1"/>
</dbReference>
<dbReference type="InterPro" id="IPR011989">
    <property type="entry name" value="ARM-like"/>
</dbReference>
<feature type="region of interest" description="Disordered" evidence="1">
    <location>
        <begin position="397"/>
        <end position="476"/>
    </location>
</feature>
<dbReference type="PROSITE" id="PS51232">
    <property type="entry name" value="GBD_FH3"/>
    <property type="match status" value="1"/>
</dbReference>
<dbReference type="Proteomes" id="UP000695022">
    <property type="component" value="Unplaced"/>
</dbReference>
<dbReference type="PANTHER" id="PTHR45857">
    <property type="entry name" value="FORMIN-LIKE PROTEIN"/>
    <property type="match status" value="1"/>
</dbReference>
<accession>A0ABM1DNV2</accession>
<evidence type="ECO:0000313" key="3">
    <source>
        <dbReference type="Proteomes" id="UP000695022"/>
    </source>
</evidence>
<evidence type="ECO:0000256" key="1">
    <source>
        <dbReference type="SAM" id="MobiDB-lite"/>
    </source>
</evidence>
<dbReference type="InterPro" id="IPR014768">
    <property type="entry name" value="GBD/FH3_dom"/>
</dbReference>
<evidence type="ECO:0000313" key="4">
    <source>
        <dbReference type="RefSeq" id="XP_014661623.1"/>
    </source>
</evidence>
<organism evidence="3 4">
    <name type="scientific">Priapulus caudatus</name>
    <name type="common">Priapulid worm</name>
    <dbReference type="NCBI Taxonomy" id="37621"/>
    <lineage>
        <taxon>Eukaryota</taxon>
        <taxon>Metazoa</taxon>
        <taxon>Ecdysozoa</taxon>
        <taxon>Scalidophora</taxon>
        <taxon>Priapulida</taxon>
        <taxon>Priapulimorpha</taxon>
        <taxon>Priapulimorphida</taxon>
        <taxon>Priapulidae</taxon>
        <taxon>Priapulus</taxon>
    </lineage>
</organism>
<dbReference type="PANTHER" id="PTHR45857:SF9">
    <property type="entry name" value="MULTIPLE WING HAIRS, ISOFORM C"/>
    <property type="match status" value="1"/>
</dbReference>
<protein>
    <submittedName>
        <fullName evidence="4">Uncharacterized protein LOC106804792 isoform X1</fullName>
    </submittedName>
</protein>
<dbReference type="Pfam" id="PF06371">
    <property type="entry name" value="Drf_GBD"/>
    <property type="match status" value="1"/>
</dbReference>
<dbReference type="Pfam" id="PF06367">
    <property type="entry name" value="Drf_FH3"/>
    <property type="match status" value="1"/>
</dbReference>
<dbReference type="InterPro" id="IPR010472">
    <property type="entry name" value="FH3_dom"/>
</dbReference>
<dbReference type="Gene3D" id="1.25.10.10">
    <property type="entry name" value="Leucine-rich Repeat Variant"/>
    <property type="match status" value="1"/>
</dbReference>
<dbReference type="RefSeq" id="XP_014661623.1">
    <property type="nucleotide sequence ID" value="XM_014806137.1"/>
</dbReference>
<dbReference type="InterPro" id="IPR016024">
    <property type="entry name" value="ARM-type_fold"/>
</dbReference>
<evidence type="ECO:0000259" key="2">
    <source>
        <dbReference type="PROSITE" id="PS51232"/>
    </source>
</evidence>
<feature type="compositionally biased region" description="Low complexity" evidence="1">
    <location>
        <begin position="440"/>
        <end position="461"/>
    </location>
</feature>
<dbReference type="InterPro" id="IPR010473">
    <property type="entry name" value="GTPase-bd"/>
</dbReference>
<sequence>MSAVFQLHSESSEAARGFSNTAIIDTVGTAMPAHNYGDDQRSVYSLDEETRVEMIAERWARFFQNEPRASTYPVDYYVSELQRYVQSTQSPGSDSGTGSFEEESIHQGALLSTLLRKLTTDLKMAYSSFVEEFVMDERQGVSRLLDVLKQVHEEQGCTTANKKLHNKSLTDEHDCLLSLKLATRVPESIDQMVAHPGGMEEVTACLMSSFTKARTLALELLTITCSAKDGNTRVLESFTMFKFKFGESARFKMLVGMMSNPGYTVITFQIAALQMLNRLLDSAASPNMRVYLQQELEVAGLDLQQLQGSCNSVDEPADKVATLKNEVSLWKNNYIDVEVIADNMLKVNGDNILMKNKVTHLQNNLMALEHERVAVYRTEQDLRDECARLRLRLDQLESREPSDDEDGPPVVPPRVNLTGSASSRSSSHRGVMDKILPRGNSNSLTSLSTSSTHRLSSSSNSPGTLPKSHHKRSPTVEPDLIVTCPLPWLMQPEAAIKFNASHSVDPYIPVYQDIDVYAPSNYHHANGYYETRTRSFNQQRPLPPTPMKASKYGHDAGPYVPLYHEPPTYIPAPDYAKSRCAAVEHEIDVIESAFDGIDVGKRAFF</sequence>
<dbReference type="GeneID" id="106804792"/>
<dbReference type="SMART" id="SM01139">
    <property type="entry name" value="Drf_FH3"/>
    <property type="match status" value="1"/>
</dbReference>
<proteinExistence type="predicted"/>
<dbReference type="SMART" id="SM01140">
    <property type="entry name" value="Drf_GBD"/>
    <property type="match status" value="1"/>
</dbReference>
<feature type="domain" description="GBD/FH3" evidence="2">
    <location>
        <begin position="43"/>
        <end position="408"/>
    </location>
</feature>
<gene>
    <name evidence="4" type="primary">LOC106804792</name>
</gene>
<keyword evidence="3" id="KW-1185">Reference proteome</keyword>
<reference evidence="4" key="1">
    <citation type="submission" date="2025-08" db="UniProtKB">
        <authorList>
            <consortium name="RefSeq"/>
        </authorList>
    </citation>
    <scope>IDENTIFICATION</scope>
</reference>
<name>A0ABM1DNV2_PRICU</name>